<evidence type="ECO:0000313" key="2">
    <source>
        <dbReference type="EMBL" id="GFR89048.1"/>
    </source>
</evidence>
<dbReference type="EMBL" id="BMAT01005201">
    <property type="protein sequence ID" value="GFR89048.1"/>
    <property type="molecule type" value="Genomic_DNA"/>
</dbReference>
<evidence type="ECO:0000256" key="1">
    <source>
        <dbReference type="SAM" id="Phobius"/>
    </source>
</evidence>
<accession>A0AAV4GTA5</accession>
<protein>
    <recommendedName>
        <fullName evidence="4">ABC transmembrane type-1 domain-containing protein</fullName>
    </recommendedName>
</protein>
<keyword evidence="3" id="KW-1185">Reference proteome</keyword>
<keyword evidence="1" id="KW-1133">Transmembrane helix</keyword>
<sequence length="169" mass="18402">MVCGEGQLPERQMKMPKRSYAKESAEVLESAASFGSRNVHLRPVPALITVILSIIIIIIVVVVVVAFVAVAVIRTKLQVVAYLRTIVIQIIAANIVDVDKQRVVIDAIQAKKFCSRTFTVRDSGIICSAVGAILLLLLLFLLLIANLVQNIALSIIFIVVFVIIIAQKA</sequence>
<proteinExistence type="predicted"/>
<feature type="transmembrane region" description="Helical" evidence="1">
    <location>
        <begin position="147"/>
        <end position="166"/>
    </location>
</feature>
<comment type="caution">
    <text evidence="2">The sequence shown here is derived from an EMBL/GenBank/DDBJ whole genome shotgun (WGS) entry which is preliminary data.</text>
</comment>
<feature type="transmembrane region" description="Helical" evidence="1">
    <location>
        <begin position="119"/>
        <end position="141"/>
    </location>
</feature>
<organism evidence="2 3">
    <name type="scientific">Elysia marginata</name>
    <dbReference type="NCBI Taxonomy" id="1093978"/>
    <lineage>
        <taxon>Eukaryota</taxon>
        <taxon>Metazoa</taxon>
        <taxon>Spiralia</taxon>
        <taxon>Lophotrochozoa</taxon>
        <taxon>Mollusca</taxon>
        <taxon>Gastropoda</taxon>
        <taxon>Heterobranchia</taxon>
        <taxon>Euthyneura</taxon>
        <taxon>Panpulmonata</taxon>
        <taxon>Sacoglossa</taxon>
        <taxon>Placobranchoidea</taxon>
        <taxon>Plakobranchidae</taxon>
        <taxon>Elysia</taxon>
    </lineage>
</organism>
<evidence type="ECO:0000313" key="3">
    <source>
        <dbReference type="Proteomes" id="UP000762676"/>
    </source>
</evidence>
<evidence type="ECO:0008006" key="4">
    <source>
        <dbReference type="Google" id="ProtNLM"/>
    </source>
</evidence>
<dbReference type="AlphaFoldDB" id="A0AAV4GTA5"/>
<keyword evidence="1" id="KW-0812">Transmembrane</keyword>
<feature type="transmembrane region" description="Helical" evidence="1">
    <location>
        <begin position="46"/>
        <end position="73"/>
    </location>
</feature>
<dbReference type="Proteomes" id="UP000762676">
    <property type="component" value="Unassembled WGS sequence"/>
</dbReference>
<gene>
    <name evidence="2" type="ORF">ElyMa_002533300</name>
</gene>
<keyword evidence="1" id="KW-0472">Membrane</keyword>
<name>A0AAV4GTA5_9GAST</name>
<reference evidence="2 3" key="1">
    <citation type="journal article" date="2021" name="Elife">
        <title>Chloroplast acquisition without the gene transfer in kleptoplastic sea slugs, Plakobranchus ocellatus.</title>
        <authorList>
            <person name="Maeda T."/>
            <person name="Takahashi S."/>
            <person name="Yoshida T."/>
            <person name="Shimamura S."/>
            <person name="Takaki Y."/>
            <person name="Nagai Y."/>
            <person name="Toyoda A."/>
            <person name="Suzuki Y."/>
            <person name="Arimoto A."/>
            <person name="Ishii H."/>
            <person name="Satoh N."/>
            <person name="Nishiyama T."/>
            <person name="Hasebe M."/>
            <person name="Maruyama T."/>
            <person name="Minagawa J."/>
            <person name="Obokata J."/>
            <person name="Shigenobu S."/>
        </authorList>
    </citation>
    <scope>NUCLEOTIDE SEQUENCE [LARGE SCALE GENOMIC DNA]</scope>
</reference>